<sequence length="100" mass="11510">MNEMEKRKDILLIDVRDDNELAKEGIKGAMHISANQIPDKLPLLPKDKDMVIFCHVGFRSKQVRNYLRKAGFYRTAHLKGGLNSWNKELKRKASELSTAE</sequence>
<dbReference type="CDD" id="cd00158">
    <property type="entry name" value="RHOD"/>
    <property type="match status" value="1"/>
</dbReference>
<evidence type="ECO:0000313" key="2">
    <source>
        <dbReference type="EMBL" id="PKQ62900.1"/>
    </source>
</evidence>
<accession>A0A2N3HXW0</accession>
<dbReference type="InterPro" id="IPR050229">
    <property type="entry name" value="GlpE_sulfurtransferase"/>
</dbReference>
<name>A0A2N3HXW0_9BACT</name>
<proteinExistence type="predicted"/>
<dbReference type="Gene3D" id="3.40.250.10">
    <property type="entry name" value="Rhodanese-like domain"/>
    <property type="match status" value="1"/>
</dbReference>
<keyword evidence="3" id="KW-1185">Reference proteome</keyword>
<dbReference type="EMBL" id="MVDD01000007">
    <property type="protein sequence ID" value="PKQ62900.1"/>
    <property type="molecule type" value="Genomic_DNA"/>
</dbReference>
<dbReference type="PANTHER" id="PTHR43031">
    <property type="entry name" value="FAD-DEPENDENT OXIDOREDUCTASE"/>
    <property type="match status" value="1"/>
</dbReference>
<feature type="domain" description="Rhodanese" evidence="1">
    <location>
        <begin position="6"/>
        <end position="94"/>
    </location>
</feature>
<dbReference type="SUPFAM" id="SSF52821">
    <property type="entry name" value="Rhodanese/Cell cycle control phosphatase"/>
    <property type="match status" value="1"/>
</dbReference>
<protein>
    <recommendedName>
        <fullName evidence="1">Rhodanese domain-containing protein</fullName>
    </recommendedName>
</protein>
<dbReference type="PANTHER" id="PTHR43031:SF17">
    <property type="entry name" value="SULFURTRANSFERASE YTWF-RELATED"/>
    <property type="match status" value="1"/>
</dbReference>
<dbReference type="AlphaFoldDB" id="A0A2N3HXW0"/>
<dbReference type="SMART" id="SM00450">
    <property type="entry name" value="RHOD"/>
    <property type="match status" value="1"/>
</dbReference>
<dbReference type="Pfam" id="PF00581">
    <property type="entry name" value="Rhodanese"/>
    <property type="match status" value="1"/>
</dbReference>
<dbReference type="PROSITE" id="PS50206">
    <property type="entry name" value="RHODANESE_3"/>
    <property type="match status" value="1"/>
</dbReference>
<dbReference type="Proteomes" id="UP000233535">
    <property type="component" value="Unassembled WGS sequence"/>
</dbReference>
<comment type="caution">
    <text evidence="2">The sequence shown here is derived from an EMBL/GenBank/DDBJ whole genome shotgun (WGS) entry which is preliminary data.</text>
</comment>
<organism evidence="2 3">
    <name type="scientific">Labilibaculum filiforme</name>
    <dbReference type="NCBI Taxonomy" id="1940526"/>
    <lineage>
        <taxon>Bacteria</taxon>
        <taxon>Pseudomonadati</taxon>
        <taxon>Bacteroidota</taxon>
        <taxon>Bacteroidia</taxon>
        <taxon>Marinilabiliales</taxon>
        <taxon>Marinifilaceae</taxon>
        <taxon>Labilibaculum</taxon>
    </lineage>
</organism>
<reference evidence="2 3" key="1">
    <citation type="journal article" date="2017" name="Front. Microbiol.">
        <title>Labilibaculum manganireducens gen. nov., sp. nov. and Labilibaculum filiforme sp. nov., Novel Bacteroidetes Isolated from Subsurface Sediments of the Baltic Sea.</title>
        <authorList>
            <person name="Vandieken V."/>
            <person name="Marshall I.P."/>
            <person name="Niemann H."/>
            <person name="Engelen B."/>
            <person name="Cypionka H."/>
        </authorList>
    </citation>
    <scope>NUCLEOTIDE SEQUENCE [LARGE SCALE GENOMIC DNA]</scope>
    <source>
        <strain evidence="2 3">59.16B</strain>
    </source>
</reference>
<dbReference type="InterPro" id="IPR001763">
    <property type="entry name" value="Rhodanese-like_dom"/>
</dbReference>
<dbReference type="InterPro" id="IPR036873">
    <property type="entry name" value="Rhodanese-like_dom_sf"/>
</dbReference>
<evidence type="ECO:0000313" key="3">
    <source>
        <dbReference type="Proteomes" id="UP000233535"/>
    </source>
</evidence>
<evidence type="ECO:0000259" key="1">
    <source>
        <dbReference type="PROSITE" id="PS50206"/>
    </source>
</evidence>
<gene>
    <name evidence="2" type="ORF">BZG02_11260</name>
</gene>